<dbReference type="SUPFAM" id="SSF110857">
    <property type="entry name" value="Gamma-glutamyl cyclotransferase-like"/>
    <property type="match status" value="1"/>
</dbReference>
<gene>
    <name evidence="3" type="ORF">MELLADRAFT_86702</name>
</gene>
<dbReference type="KEGG" id="mlr:MELLADRAFT_86702"/>
<reference evidence="4" key="1">
    <citation type="journal article" date="2011" name="Proc. Natl. Acad. Sci. U.S.A.">
        <title>Obligate biotrophy features unraveled by the genomic analysis of rust fungi.</title>
        <authorList>
            <person name="Duplessis S."/>
            <person name="Cuomo C.A."/>
            <person name="Lin Y.-C."/>
            <person name="Aerts A."/>
            <person name="Tisserant E."/>
            <person name="Veneault-Fourrey C."/>
            <person name="Joly D.L."/>
            <person name="Hacquard S."/>
            <person name="Amselem J."/>
            <person name="Cantarel B.L."/>
            <person name="Chiu R."/>
            <person name="Coutinho P.M."/>
            <person name="Feau N."/>
            <person name="Field M."/>
            <person name="Frey P."/>
            <person name="Gelhaye E."/>
            <person name="Goldberg J."/>
            <person name="Grabherr M.G."/>
            <person name="Kodira C.D."/>
            <person name="Kohler A."/>
            <person name="Kuees U."/>
            <person name="Lindquist E.A."/>
            <person name="Lucas S.M."/>
            <person name="Mago R."/>
            <person name="Mauceli E."/>
            <person name="Morin E."/>
            <person name="Murat C."/>
            <person name="Pangilinan J.L."/>
            <person name="Park R."/>
            <person name="Pearson M."/>
            <person name="Quesneville H."/>
            <person name="Rouhier N."/>
            <person name="Sakthikumar S."/>
            <person name="Salamov A.A."/>
            <person name="Schmutz J."/>
            <person name="Selles B."/>
            <person name="Shapiro H."/>
            <person name="Tanguay P."/>
            <person name="Tuskan G.A."/>
            <person name="Henrissat B."/>
            <person name="Van de Peer Y."/>
            <person name="Rouze P."/>
            <person name="Ellis J.G."/>
            <person name="Dodds P.N."/>
            <person name="Schein J.E."/>
            <person name="Zhong S."/>
            <person name="Hamelin R.C."/>
            <person name="Grigoriev I.V."/>
            <person name="Szabo L.J."/>
            <person name="Martin F."/>
        </authorList>
    </citation>
    <scope>NUCLEOTIDE SEQUENCE [LARGE SCALE GENOMIC DNA]</scope>
    <source>
        <strain evidence="4">98AG31 / pathotype 3-4-7</strain>
    </source>
</reference>
<dbReference type="InterPro" id="IPR036568">
    <property type="entry name" value="GGCT-like_sf"/>
</dbReference>
<keyword evidence="4" id="KW-1185">Reference proteome</keyword>
<dbReference type="EC" id="4.3.2.7" evidence="1"/>
<dbReference type="CDD" id="cd06661">
    <property type="entry name" value="GGCT_like"/>
    <property type="match status" value="1"/>
</dbReference>
<dbReference type="GO" id="GO:0061928">
    <property type="term" value="F:glutathione specific gamma-glutamylcyclotransferase activity"/>
    <property type="evidence" value="ECO:0007669"/>
    <property type="project" value="UniProtKB-EC"/>
</dbReference>
<dbReference type="STRING" id="747676.F4R330"/>
<dbReference type="PANTHER" id="PTHR12192:SF2">
    <property type="entry name" value="GLUTATHIONE-SPECIFIC GAMMA-GLUTAMYLCYCLOTRANSFERASE 2"/>
    <property type="match status" value="1"/>
</dbReference>
<dbReference type="InterPro" id="IPR006840">
    <property type="entry name" value="ChaC"/>
</dbReference>
<organism evidence="4">
    <name type="scientific">Melampsora larici-populina (strain 98AG31 / pathotype 3-4-7)</name>
    <name type="common">Poplar leaf rust fungus</name>
    <dbReference type="NCBI Taxonomy" id="747676"/>
    <lineage>
        <taxon>Eukaryota</taxon>
        <taxon>Fungi</taxon>
        <taxon>Dikarya</taxon>
        <taxon>Basidiomycota</taxon>
        <taxon>Pucciniomycotina</taxon>
        <taxon>Pucciniomycetes</taxon>
        <taxon>Pucciniales</taxon>
        <taxon>Melampsoraceae</taxon>
        <taxon>Melampsora</taxon>
    </lineage>
</organism>
<evidence type="ECO:0000256" key="2">
    <source>
        <dbReference type="ARBA" id="ARBA00023239"/>
    </source>
</evidence>
<protein>
    <recommendedName>
        <fullName evidence="1">glutathione-specific gamma-glutamylcyclotransferase</fullName>
        <ecNumber evidence="1">4.3.2.7</ecNumber>
    </recommendedName>
</protein>
<keyword evidence="2" id="KW-0456">Lyase</keyword>
<dbReference type="eggNOG" id="KOG3182">
    <property type="taxonomic scope" value="Eukaryota"/>
</dbReference>
<dbReference type="VEuPathDB" id="FungiDB:MELLADRAFT_86702"/>
<sequence length="207" mass="23640">MINEDYNLESKAQHSNPFKIFGYGSLIWKPPPHFVDRQIGFIKGFVRRFAQSSHDHRGTIEKPGRVVTLVPTEEWTSLTDSDLFVSNVVWGVVYTINPIYEKEVKEYLDEREKDGYEMIEVSVYNQTDGNESLLTKASVYVGHTDNPSFAGVTPLDELSELIYKSVGPSGPNKDYLYNLNTEVHKLWEGVKDPYLERLTELVSSLDS</sequence>
<dbReference type="RefSeq" id="XP_007404177.1">
    <property type="nucleotide sequence ID" value="XM_007404115.1"/>
</dbReference>
<dbReference type="GO" id="GO:0006751">
    <property type="term" value="P:glutathione catabolic process"/>
    <property type="evidence" value="ECO:0007669"/>
    <property type="project" value="InterPro"/>
</dbReference>
<dbReference type="Pfam" id="PF04752">
    <property type="entry name" value="ChaC"/>
    <property type="match status" value="1"/>
</dbReference>
<dbReference type="FunCoup" id="F4R330">
    <property type="interactions" value="304"/>
</dbReference>
<dbReference type="InterPro" id="IPR013024">
    <property type="entry name" value="GGCT-like"/>
</dbReference>
<dbReference type="AlphaFoldDB" id="F4R330"/>
<proteinExistence type="predicted"/>
<dbReference type="GO" id="GO:0005737">
    <property type="term" value="C:cytoplasm"/>
    <property type="evidence" value="ECO:0007669"/>
    <property type="project" value="TreeGrafter"/>
</dbReference>
<evidence type="ECO:0000313" key="3">
    <source>
        <dbReference type="EMBL" id="EGG13239.1"/>
    </source>
</evidence>
<dbReference type="GeneID" id="18934271"/>
<dbReference type="EMBL" id="GL883090">
    <property type="protein sequence ID" value="EGG13239.1"/>
    <property type="molecule type" value="Genomic_DNA"/>
</dbReference>
<name>F4R330_MELLP</name>
<evidence type="ECO:0000256" key="1">
    <source>
        <dbReference type="ARBA" id="ARBA00012344"/>
    </source>
</evidence>
<evidence type="ECO:0000313" key="4">
    <source>
        <dbReference type="Proteomes" id="UP000001072"/>
    </source>
</evidence>
<dbReference type="PANTHER" id="PTHR12192">
    <property type="entry name" value="CATION TRANSPORT PROTEIN CHAC-RELATED"/>
    <property type="match status" value="1"/>
</dbReference>
<dbReference type="InParanoid" id="F4R330"/>
<dbReference type="HOGENOM" id="CLU_070703_0_1_1"/>
<dbReference type="Proteomes" id="UP000001072">
    <property type="component" value="Unassembled WGS sequence"/>
</dbReference>
<dbReference type="OrthoDB" id="5894at2759"/>
<dbReference type="Gene3D" id="3.10.490.10">
    <property type="entry name" value="Gamma-glutamyl cyclotransferase-like"/>
    <property type="match status" value="1"/>
</dbReference>
<accession>F4R330</accession>